<sequence length="421" mass="47038">MKLSKKKMTVLSFTIGACVFVSTAFADVLLGSGYDSFKSSIKTTAAQMENGLENYTFETLITLKDNNQKVFQTSTYSMVDNIKQAKEHSTTSQYSNGKTTTSYGYNDQKFDIWKNGMDDKYYVTEIPEDSNRERGKSFTNPFNEQGAPEMEKVVDALVGNLKENVQAEERSDGGKIYSGTLSATQVPALVNAVSSFGIKQAIRDQARAEGDFKMTEIESDIYVKKVTGTAIENKAGILENVTGDIILSGKDKKGVEHDLALNIVFKLSDIGSTKVTKPNLGGANVEKVSYYGGITSKYVGTYKNNIIIEKDGEFVKIGERRLEIVSVENGKIAGKFVETVKPGFEADYPDPYDFEFEYKQKDYNSRFTYINSDGDQEQGQLHPSNPGKIYVDLQIEVIDENSYRSNSRANWDQEFNRVFED</sequence>
<dbReference type="RefSeq" id="WP_209809063.1">
    <property type="nucleotide sequence ID" value="NZ_JAGGKT010000002.1"/>
</dbReference>
<accession>A0ABS4GM37</accession>
<protein>
    <submittedName>
        <fullName evidence="2">Uncharacterized protein</fullName>
    </submittedName>
</protein>
<keyword evidence="1" id="KW-0732">Signal</keyword>
<reference evidence="2 3" key="1">
    <citation type="submission" date="2021-03" db="EMBL/GenBank/DDBJ databases">
        <title>Genomic Encyclopedia of Type Strains, Phase IV (KMG-IV): sequencing the most valuable type-strain genomes for metagenomic binning, comparative biology and taxonomic classification.</title>
        <authorList>
            <person name="Goeker M."/>
        </authorList>
    </citation>
    <scope>NUCLEOTIDE SEQUENCE [LARGE SCALE GENOMIC DNA]</scope>
    <source>
        <strain evidence="2 3">DSM 24738</strain>
    </source>
</reference>
<feature type="signal peptide" evidence="1">
    <location>
        <begin position="1"/>
        <end position="26"/>
    </location>
</feature>
<dbReference type="PROSITE" id="PS51257">
    <property type="entry name" value="PROKAR_LIPOPROTEIN"/>
    <property type="match status" value="1"/>
</dbReference>
<name>A0ABS4GM37_9BACL</name>
<organism evidence="2 3">
    <name type="scientific">Ammoniphilus resinae</name>
    <dbReference type="NCBI Taxonomy" id="861532"/>
    <lineage>
        <taxon>Bacteria</taxon>
        <taxon>Bacillati</taxon>
        <taxon>Bacillota</taxon>
        <taxon>Bacilli</taxon>
        <taxon>Bacillales</taxon>
        <taxon>Paenibacillaceae</taxon>
        <taxon>Aneurinibacillus group</taxon>
        <taxon>Ammoniphilus</taxon>
    </lineage>
</organism>
<evidence type="ECO:0000313" key="2">
    <source>
        <dbReference type="EMBL" id="MBP1930955.1"/>
    </source>
</evidence>
<gene>
    <name evidence="2" type="ORF">J2Z37_000952</name>
</gene>
<dbReference type="EMBL" id="JAGGKT010000002">
    <property type="protein sequence ID" value="MBP1930955.1"/>
    <property type="molecule type" value="Genomic_DNA"/>
</dbReference>
<keyword evidence="3" id="KW-1185">Reference proteome</keyword>
<feature type="chain" id="PRO_5045402847" evidence="1">
    <location>
        <begin position="27"/>
        <end position="421"/>
    </location>
</feature>
<dbReference type="Proteomes" id="UP001519343">
    <property type="component" value="Unassembled WGS sequence"/>
</dbReference>
<evidence type="ECO:0000256" key="1">
    <source>
        <dbReference type="SAM" id="SignalP"/>
    </source>
</evidence>
<evidence type="ECO:0000313" key="3">
    <source>
        <dbReference type="Proteomes" id="UP001519343"/>
    </source>
</evidence>
<comment type="caution">
    <text evidence="2">The sequence shown here is derived from an EMBL/GenBank/DDBJ whole genome shotgun (WGS) entry which is preliminary data.</text>
</comment>
<proteinExistence type="predicted"/>